<reference evidence="1 2" key="1">
    <citation type="submission" date="2022-12" db="EMBL/GenBank/DDBJ databases">
        <title>Chromosome-level genome assembly of true bugs.</title>
        <authorList>
            <person name="Ma L."/>
            <person name="Li H."/>
        </authorList>
    </citation>
    <scope>NUCLEOTIDE SEQUENCE [LARGE SCALE GENOMIC DNA]</scope>
    <source>
        <strain evidence="1">Lab_2022b</strain>
    </source>
</reference>
<name>A0AAW1CL69_9HEMI</name>
<dbReference type="Proteomes" id="UP001461498">
    <property type="component" value="Unassembled WGS sequence"/>
</dbReference>
<accession>A0AAW1CL69</accession>
<proteinExistence type="predicted"/>
<organism evidence="1 2">
    <name type="scientific">Rhynocoris fuscipes</name>
    <dbReference type="NCBI Taxonomy" id="488301"/>
    <lineage>
        <taxon>Eukaryota</taxon>
        <taxon>Metazoa</taxon>
        <taxon>Ecdysozoa</taxon>
        <taxon>Arthropoda</taxon>
        <taxon>Hexapoda</taxon>
        <taxon>Insecta</taxon>
        <taxon>Pterygota</taxon>
        <taxon>Neoptera</taxon>
        <taxon>Paraneoptera</taxon>
        <taxon>Hemiptera</taxon>
        <taxon>Heteroptera</taxon>
        <taxon>Panheteroptera</taxon>
        <taxon>Cimicomorpha</taxon>
        <taxon>Reduviidae</taxon>
        <taxon>Harpactorinae</taxon>
        <taxon>Harpactorini</taxon>
        <taxon>Rhynocoris</taxon>
    </lineage>
</organism>
<protein>
    <submittedName>
        <fullName evidence="1">Uncharacterized protein</fullName>
    </submittedName>
</protein>
<keyword evidence="2" id="KW-1185">Reference proteome</keyword>
<comment type="caution">
    <text evidence="1">The sequence shown here is derived from an EMBL/GenBank/DDBJ whole genome shotgun (WGS) entry which is preliminary data.</text>
</comment>
<evidence type="ECO:0000313" key="1">
    <source>
        <dbReference type="EMBL" id="KAK9498428.1"/>
    </source>
</evidence>
<gene>
    <name evidence="1" type="ORF">O3M35_003067</name>
</gene>
<dbReference type="EMBL" id="JAPXFL010000012">
    <property type="protein sequence ID" value="KAK9498428.1"/>
    <property type="molecule type" value="Genomic_DNA"/>
</dbReference>
<evidence type="ECO:0000313" key="2">
    <source>
        <dbReference type="Proteomes" id="UP001461498"/>
    </source>
</evidence>
<sequence length="70" mass="7738">MTSFSNTNPTAFDKLVARLRGDARKEGRDRSRSLCVEKLATAIIRPGFDPTCIVARDLAALQRRRASSAM</sequence>
<dbReference type="AlphaFoldDB" id="A0AAW1CL69"/>